<sequence>MQRQLTTRIGKLKLRNLVMQSDLPQWVKETPCQIRQVKHP</sequence>
<gene>
    <name evidence="1" type="ORF">AAEJ74_10495</name>
</gene>
<comment type="caution">
    <text evidence="1">The sequence shown here is derived from an EMBL/GenBank/DDBJ whole genome shotgun (WGS) entry which is preliminary data.</text>
</comment>
<reference evidence="1 2" key="1">
    <citation type="journal article" date="2024" name="Front. Microbiol.">
        <title>Transcriptomic insights into the dominance of two phototrophs throughout the water column of a tropical hypersaline-alkaline crater lake (Dziani Dzaha, Mayotte).</title>
        <authorList>
            <person name="Duperron S."/>
            <person name="Halary S."/>
            <person name="Bouly J.-P."/>
            <person name="Roussel T."/>
            <person name="Hugoni M."/>
            <person name="Bruto M."/>
            <person name="Oger P."/>
            <person name="Duval C."/>
            <person name="Woo A."/>
            <person name="Jezequiel D."/>
            <person name="Ader M."/>
            <person name="Leboulanger C."/>
            <person name="Agogue H."/>
            <person name="Grossi V."/>
            <person name="Trousselier M."/>
            <person name="Bernard C."/>
        </authorList>
    </citation>
    <scope>NUCLEOTIDE SEQUENCE [LARGE SCALE GENOMIC DNA]</scope>
    <source>
        <strain evidence="1 2">PMC 851.14</strain>
    </source>
</reference>
<evidence type="ECO:0000313" key="1">
    <source>
        <dbReference type="EMBL" id="MEK9512103.1"/>
    </source>
</evidence>
<name>A0ABU9EJL0_LIMFS</name>
<dbReference type="RefSeq" id="WP_273249953.1">
    <property type="nucleotide sequence ID" value="NZ_JBBWYZ010000008.1"/>
</dbReference>
<evidence type="ECO:0000313" key="2">
    <source>
        <dbReference type="Proteomes" id="UP001387447"/>
    </source>
</evidence>
<keyword evidence="2" id="KW-1185">Reference proteome</keyword>
<dbReference type="EMBL" id="JBBWYZ010000008">
    <property type="protein sequence ID" value="MEK9512103.1"/>
    <property type="molecule type" value="Genomic_DNA"/>
</dbReference>
<proteinExistence type="predicted"/>
<organism evidence="1 2">
    <name type="scientific">Limnospira fusiformis PMC 851.14</name>
    <dbReference type="NCBI Taxonomy" id="2219512"/>
    <lineage>
        <taxon>Bacteria</taxon>
        <taxon>Bacillati</taxon>
        <taxon>Cyanobacteriota</taxon>
        <taxon>Cyanophyceae</taxon>
        <taxon>Oscillatoriophycideae</taxon>
        <taxon>Oscillatoriales</taxon>
        <taxon>Sirenicapillariaceae</taxon>
        <taxon>Limnospira</taxon>
    </lineage>
</organism>
<dbReference type="Proteomes" id="UP001387447">
    <property type="component" value="Unassembled WGS sequence"/>
</dbReference>
<protein>
    <submittedName>
        <fullName evidence="1">Uncharacterized protein</fullName>
    </submittedName>
</protein>
<accession>A0ABU9EJL0</accession>